<dbReference type="AlphaFoldDB" id="A0AAD7WXG2"/>
<gene>
    <name evidence="1" type="ORF">AAFF_G00154470</name>
</gene>
<evidence type="ECO:0000313" key="2">
    <source>
        <dbReference type="Proteomes" id="UP001221898"/>
    </source>
</evidence>
<accession>A0AAD7WXG2</accession>
<comment type="caution">
    <text evidence="1">The sequence shown here is derived from an EMBL/GenBank/DDBJ whole genome shotgun (WGS) entry which is preliminary data.</text>
</comment>
<keyword evidence="2" id="KW-1185">Reference proteome</keyword>
<sequence>MGVWDLCPSLELHMWPHGVQATGQCSHGRFTLASYSINPAPARRIQPGQGRRVSERLSSQPRAAAGLAFHLLLCGSDVTFAA</sequence>
<dbReference type="EMBL" id="JAINUG010000021">
    <property type="protein sequence ID" value="KAJ8411809.1"/>
    <property type="molecule type" value="Genomic_DNA"/>
</dbReference>
<organism evidence="1 2">
    <name type="scientific">Aldrovandia affinis</name>
    <dbReference type="NCBI Taxonomy" id="143900"/>
    <lineage>
        <taxon>Eukaryota</taxon>
        <taxon>Metazoa</taxon>
        <taxon>Chordata</taxon>
        <taxon>Craniata</taxon>
        <taxon>Vertebrata</taxon>
        <taxon>Euteleostomi</taxon>
        <taxon>Actinopterygii</taxon>
        <taxon>Neopterygii</taxon>
        <taxon>Teleostei</taxon>
        <taxon>Notacanthiformes</taxon>
        <taxon>Halosauridae</taxon>
        <taxon>Aldrovandia</taxon>
    </lineage>
</organism>
<name>A0AAD7WXG2_9TELE</name>
<evidence type="ECO:0000313" key="1">
    <source>
        <dbReference type="EMBL" id="KAJ8411809.1"/>
    </source>
</evidence>
<dbReference type="Proteomes" id="UP001221898">
    <property type="component" value="Unassembled WGS sequence"/>
</dbReference>
<reference evidence="1" key="1">
    <citation type="journal article" date="2023" name="Science">
        <title>Genome structures resolve the early diversification of teleost fishes.</title>
        <authorList>
            <person name="Parey E."/>
            <person name="Louis A."/>
            <person name="Montfort J."/>
            <person name="Bouchez O."/>
            <person name="Roques C."/>
            <person name="Iampietro C."/>
            <person name="Lluch J."/>
            <person name="Castinel A."/>
            <person name="Donnadieu C."/>
            <person name="Desvignes T."/>
            <person name="Floi Bucao C."/>
            <person name="Jouanno E."/>
            <person name="Wen M."/>
            <person name="Mejri S."/>
            <person name="Dirks R."/>
            <person name="Jansen H."/>
            <person name="Henkel C."/>
            <person name="Chen W.J."/>
            <person name="Zahm M."/>
            <person name="Cabau C."/>
            <person name="Klopp C."/>
            <person name="Thompson A.W."/>
            <person name="Robinson-Rechavi M."/>
            <person name="Braasch I."/>
            <person name="Lecointre G."/>
            <person name="Bobe J."/>
            <person name="Postlethwait J.H."/>
            <person name="Berthelot C."/>
            <person name="Roest Crollius H."/>
            <person name="Guiguen Y."/>
        </authorList>
    </citation>
    <scope>NUCLEOTIDE SEQUENCE</scope>
    <source>
        <strain evidence="1">NC1722</strain>
    </source>
</reference>
<protein>
    <submittedName>
        <fullName evidence="1">Uncharacterized protein</fullName>
    </submittedName>
</protein>
<proteinExistence type="predicted"/>